<dbReference type="AlphaFoldDB" id="A0A1M6DNF6"/>
<dbReference type="Proteomes" id="UP000324781">
    <property type="component" value="Unassembled WGS sequence"/>
</dbReference>
<proteinExistence type="predicted"/>
<dbReference type="Pfam" id="PF00535">
    <property type="entry name" value="Glycos_transf_2"/>
    <property type="match status" value="1"/>
</dbReference>
<dbReference type="InterPro" id="IPR001173">
    <property type="entry name" value="Glyco_trans_2-like"/>
</dbReference>
<dbReference type="InterPro" id="IPR001296">
    <property type="entry name" value="Glyco_trans_1"/>
</dbReference>
<dbReference type="EMBL" id="FQZP01000008">
    <property type="protein sequence ID" value="SHI74731.1"/>
    <property type="molecule type" value="Genomic_DNA"/>
</dbReference>
<dbReference type="PANTHER" id="PTHR22916:SF51">
    <property type="entry name" value="GLYCOSYLTRANSFERASE EPSH-RELATED"/>
    <property type="match status" value="1"/>
</dbReference>
<dbReference type="GO" id="GO:0016757">
    <property type="term" value="F:glycosyltransferase activity"/>
    <property type="evidence" value="ECO:0007669"/>
    <property type="project" value="UniProtKB-KW"/>
</dbReference>
<organism evidence="6 7">
    <name type="scientific">Thermoclostridium caenicola</name>
    <dbReference type="NCBI Taxonomy" id="659425"/>
    <lineage>
        <taxon>Bacteria</taxon>
        <taxon>Bacillati</taxon>
        <taxon>Bacillota</taxon>
        <taxon>Clostridia</taxon>
        <taxon>Eubacteriales</taxon>
        <taxon>Oscillospiraceae</taxon>
        <taxon>Thermoclostridium</taxon>
    </lineage>
</organism>
<dbReference type="RefSeq" id="WP_149678078.1">
    <property type="nucleotide sequence ID" value="NZ_FQZP01000008.1"/>
</dbReference>
<dbReference type="Gene3D" id="3.40.50.2000">
    <property type="entry name" value="Glycogen Phosphorylase B"/>
    <property type="match status" value="2"/>
</dbReference>
<protein>
    <submittedName>
        <fullName evidence="6">Glycosyltransferase involved in cell wall bisynthesis</fullName>
    </submittedName>
</protein>
<keyword evidence="7" id="KW-1185">Reference proteome</keyword>
<dbReference type="SUPFAM" id="SSF53448">
    <property type="entry name" value="Nucleotide-diphospho-sugar transferases"/>
    <property type="match status" value="1"/>
</dbReference>
<evidence type="ECO:0000313" key="7">
    <source>
        <dbReference type="Proteomes" id="UP000324781"/>
    </source>
</evidence>
<evidence type="ECO:0000256" key="1">
    <source>
        <dbReference type="ARBA" id="ARBA00022676"/>
    </source>
</evidence>
<dbReference type="OrthoDB" id="1998046at2"/>
<dbReference type="PANTHER" id="PTHR22916">
    <property type="entry name" value="GLYCOSYLTRANSFERASE"/>
    <property type="match status" value="1"/>
</dbReference>
<evidence type="ECO:0000259" key="4">
    <source>
        <dbReference type="Pfam" id="PF00535"/>
    </source>
</evidence>
<keyword evidence="1" id="KW-0328">Glycosyltransferase</keyword>
<keyword evidence="2 6" id="KW-0808">Transferase</keyword>
<name>A0A1M6DNF6_9FIRM</name>
<dbReference type="Pfam" id="PF13439">
    <property type="entry name" value="Glyco_transf_4"/>
    <property type="match status" value="1"/>
</dbReference>
<gene>
    <name evidence="6" type="ORF">SAMN05444373_100840</name>
</gene>
<evidence type="ECO:0000259" key="3">
    <source>
        <dbReference type="Pfam" id="PF00534"/>
    </source>
</evidence>
<dbReference type="InterPro" id="IPR028098">
    <property type="entry name" value="Glyco_trans_4-like_N"/>
</dbReference>
<feature type="domain" description="Glycosyltransferase subfamily 4-like N-terminal" evidence="5">
    <location>
        <begin position="350"/>
        <end position="506"/>
    </location>
</feature>
<feature type="domain" description="Glycosyltransferase 2-like" evidence="4">
    <location>
        <begin position="5"/>
        <end position="133"/>
    </location>
</feature>
<dbReference type="Pfam" id="PF00534">
    <property type="entry name" value="Glycos_transf_1"/>
    <property type="match status" value="1"/>
</dbReference>
<dbReference type="CDD" id="cd00761">
    <property type="entry name" value="Glyco_tranf_GTA_type"/>
    <property type="match status" value="1"/>
</dbReference>
<accession>A0A1M6DNF6</accession>
<evidence type="ECO:0000259" key="5">
    <source>
        <dbReference type="Pfam" id="PF13439"/>
    </source>
</evidence>
<evidence type="ECO:0000313" key="6">
    <source>
        <dbReference type="EMBL" id="SHI74731.1"/>
    </source>
</evidence>
<dbReference type="InterPro" id="IPR029044">
    <property type="entry name" value="Nucleotide-diphossugar_trans"/>
</dbReference>
<evidence type="ECO:0000256" key="2">
    <source>
        <dbReference type="ARBA" id="ARBA00022679"/>
    </source>
</evidence>
<sequence length="782" mass="90652">MPKISIIIPVHNAEKFLKQCLDSVVNQTLTDIEIICVDDCSTDNSLEIIQKYASVDSRIKTVSYDTNKSASQARKDGVSISSGEYILFLDADDYIEPDTCDILYSEIKRVNVDILHFNTTIENCGGIPENRIKSLEKLLLPYPTKLQGKDVFEYCFLYEKYGFTLWNKIYSASLCKKAFQYIPEGKYPKAQDLYAFFIISFFANSYYGLSRQKALYHYCFGRGITGHEWIDSNILERYCTQSYVAKGIKLFLEGQGCFAEYEKICQKYDEKLFDECLSNWLLRMKKGESSKGFDILVKYWGSKKVIAALAKKRWYDRDILADRINGALTLTPKRNHIKTIATYYHHIENGGVQRVLSILIPIWIRMGYKVILFTDTEPSNNDYQLPEGVQRIVLQSFLKTDRNNFEIRMNQWHEFINEYQIDALVYHAWMSPLLFWDMITIKSCGVPFIINTHSIFSATMITFQNSFYQMPIIYSLSDAIVSLSSVDYTYWSYFANNVHFIPNPLDGTLNDVPISDLKSHNLIWIGRFANEKQPMDALRIMEIVVKSYPDAKLYMVGTTHPPETMDKYYKECERLKLSNNIEFCGFRHDVSQLYQASSIHLLLSLYEGFSMTLAESKAHGLPTVMYEMPYLELTKDNKGIISVKPGDIKGAAEQIIRLFSNDELRLELGREAKESIKKYLGFDYGTAWKNVFDSLLLPKKEIEVTDNKILLETIIAHYKICWKRVQNEKNELKKQISSPNVTRTRNLFIECIKMIHKGIYSLRKNGLKYTYNKVLEKLGIIK</sequence>
<feature type="domain" description="Glycosyl transferase family 1" evidence="3">
    <location>
        <begin position="521"/>
        <end position="674"/>
    </location>
</feature>
<reference evidence="6 7" key="1">
    <citation type="submission" date="2016-11" db="EMBL/GenBank/DDBJ databases">
        <authorList>
            <person name="Varghese N."/>
            <person name="Submissions S."/>
        </authorList>
    </citation>
    <scope>NUCLEOTIDE SEQUENCE [LARGE SCALE GENOMIC DNA]</scope>
    <source>
        <strain evidence="6 7">DSM 19027</strain>
    </source>
</reference>
<dbReference type="SUPFAM" id="SSF53756">
    <property type="entry name" value="UDP-Glycosyltransferase/glycogen phosphorylase"/>
    <property type="match status" value="1"/>
</dbReference>
<dbReference type="Gene3D" id="3.90.550.10">
    <property type="entry name" value="Spore Coat Polysaccharide Biosynthesis Protein SpsA, Chain A"/>
    <property type="match status" value="1"/>
</dbReference>